<evidence type="ECO:0000256" key="4">
    <source>
        <dbReference type="ARBA" id="ARBA00022679"/>
    </source>
</evidence>
<dbReference type="EMBL" id="CAJVCH010001093">
    <property type="protein sequence ID" value="CAG7636523.1"/>
    <property type="molecule type" value="Genomic_DNA"/>
</dbReference>
<dbReference type="PANTHER" id="PTHR45700">
    <property type="entry name" value="UBIQUITIN-PROTEIN LIGASE E3C"/>
    <property type="match status" value="1"/>
</dbReference>
<sequence>MSVVMEGIPQKPDLGKGKEFIIDQARASRLKRATDQKQESAALIIQKTVRRYAEKRKFRMSCLNRVDELMGDFDPERKDNAAALDVFVSAYYIIKRFSTKTDVIFLEKLCRYIVWSLQQESCQYSYIGVGLKKALSLYWINHLKEIITSCVASIALLKPELLADSKQLSIFLSTLVTLTSVKGWRLVSTKSFESLRPGMEKLSLNISVHMYENTDFFESLNSVLQAALSRPGRFAVKKANLQAIATLANRPILEEFPAHHKLMAKYLRNILTVPAYIFHVNNLCPEALEEKLFPKFVDFASDEKFLTEMIHGKDLSLILAVLANFIQLGERFSKEGDLAAHFYPKFASVISGLMQECNSLNEQPKSKTHWHPIFGWVVQPIPASFLNSVEQFRNQVEYLWSPNYIDSAFSHLFEFSTTNRLLTSQTERPVKRPIKGVIVLQKSPPSTVKSTLFKAVKRVFALDSSADNSTAHVVQTSSVCSSYQSYLKFSNDISIKVAEACQLYTGVIKTLPICKIDILTGLCFKNNSKTLVALWKFVHLLDKDKTSNWVDVILAKPYQVQEELIVLFADAMIHFTTILDDQEMYEDQKVFTLTEFAELAQFVNKLCYRLISHPNHSRIKEKVWKSLKTLLIVLYRRDCRKRFCPDDNWLIEVNKMNQLITDIEKGRKNAKRILLDMPHVLREDARVVLFRKWAASEKQLNGNSAGEHELSGSGNSTLITIQRGRIVEDGYAQLATLSPKALKATIRVRFQNALGLDEAGIDQDGVFKEFLEETISAVFNPTLNLFKATSENLLYPSPLSYLHENYLQLFEFVGKMLAKAIYEGIVVDVHFAPFFLSQILGHQQNALFSAIDELQSLDIELYKSLNYIKHYEGNVQDLELTFSVDQDVLGEIKTTELIPGGSTLPVTNDNKISYLYLMAHFHLSMQIKEQTAAFLKGFRSIIPFEWIRIFSPIELQRLISGEDTDIDLQDLRRNTQYYGGFHDNHRVICWLWEILEQDFYEQERRQFLKFVTSCSKPPLLGFVNMDPPFSIRCVEVSDDEDTGDTIGSVLRGFLTIGKKDPVGRLPTSSTCFNLLKLPNYHKKSTLRDKLRYAISAHVGFELS</sequence>
<gene>
    <name evidence="12" type="ORF">AFUS01_LOCUS269</name>
</gene>
<dbReference type="AlphaFoldDB" id="A0A8J2J1X3"/>
<comment type="pathway">
    <text evidence="2">Protein modification; protein ubiquitination.</text>
</comment>
<protein>
    <recommendedName>
        <fullName evidence="8">Ubiquitin-protein ligase E3B</fullName>
        <ecNumber evidence="3">2.3.2.26</ecNumber>
    </recommendedName>
    <alternativeName>
        <fullName evidence="9">HECT-type ubiquitin transferase E3B</fullName>
    </alternativeName>
</protein>
<name>A0A8J2J1X3_9HEXA</name>
<reference evidence="12" key="1">
    <citation type="submission" date="2021-06" db="EMBL/GenBank/DDBJ databases">
        <authorList>
            <person name="Hodson N. C."/>
            <person name="Mongue J. A."/>
            <person name="Jaron S. K."/>
        </authorList>
    </citation>
    <scope>NUCLEOTIDE SEQUENCE</scope>
</reference>
<evidence type="ECO:0000256" key="3">
    <source>
        <dbReference type="ARBA" id="ARBA00012485"/>
    </source>
</evidence>
<evidence type="ECO:0000256" key="5">
    <source>
        <dbReference type="ARBA" id="ARBA00022786"/>
    </source>
</evidence>
<keyword evidence="6" id="KW-0770">Synapse</keyword>
<dbReference type="PROSITE" id="PS50237">
    <property type="entry name" value="HECT"/>
    <property type="match status" value="1"/>
</dbReference>
<evidence type="ECO:0000313" key="13">
    <source>
        <dbReference type="Proteomes" id="UP000708208"/>
    </source>
</evidence>
<evidence type="ECO:0000256" key="9">
    <source>
        <dbReference type="ARBA" id="ARBA00077267"/>
    </source>
</evidence>
<dbReference type="EC" id="2.3.2.26" evidence="3"/>
<dbReference type="PROSITE" id="PS50096">
    <property type="entry name" value="IQ"/>
    <property type="match status" value="1"/>
</dbReference>
<accession>A0A8J2J1X3</accession>
<evidence type="ECO:0000256" key="1">
    <source>
        <dbReference type="ARBA" id="ARBA00000885"/>
    </source>
</evidence>
<evidence type="ECO:0000256" key="6">
    <source>
        <dbReference type="ARBA" id="ARBA00023018"/>
    </source>
</evidence>
<evidence type="ECO:0000256" key="8">
    <source>
        <dbReference type="ARBA" id="ARBA00067505"/>
    </source>
</evidence>
<feature type="active site" description="Glycyl thioester intermediate" evidence="10">
    <location>
        <position position="1071"/>
    </location>
</feature>
<evidence type="ECO:0000256" key="7">
    <source>
        <dbReference type="ARBA" id="ARBA00034105"/>
    </source>
</evidence>
<evidence type="ECO:0000259" key="11">
    <source>
        <dbReference type="PROSITE" id="PS50237"/>
    </source>
</evidence>
<feature type="domain" description="HECT" evidence="11">
    <location>
        <begin position="738"/>
        <end position="1103"/>
    </location>
</feature>
<dbReference type="FunFam" id="3.30.2410.10:FF:000012">
    <property type="entry name" value="Ubiquitin-protein ligase E3B"/>
    <property type="match status" value="1"/>
</dbReference>
<keyword evidence="13" id="KW-1185">Reference proteome</keyword>
<dbReference type="OrthoDB" id="8068875at2759"/>
<organism evidence="12 13">
    <name type="scientific">Allacma fusca</name>
    <dbReference type="NCBI Taxonomy" id="39272"/>
    <lineage>
        <taxon>Eukaryota</taxon>
        <taxon>Metazoa</taxon>
        <taxon>Ecdysozoa</taxon>
        <taxon>Arthropoda</taxon>
        <taxon>Hexapoda</taxon>
        <taxon>Collembola</taxon>
        <taxon>Symphypleona</taxon>
        <taxon>Sminthuridae</taxon>
        <taxon>Allacma</taxon>
    </lineage>
</organism>
<dbReference type="Pfam" id="PF00632">
    <property type="entry name" value="HECT"/>
    <property type="match status" value="1"/>
</dbReference>
<dbReference type="Proteomes" id="UP000708208">
    <property type="component" value="Unassembled WGS sequence"/>
</dbReference>
<proteinExistence type="predicted"/>
<dbReference type="SMART" id="SM00119">
    <property type="entry name" value="HECTc"/>
    <property type="match status" value="1"/>
</dbReference>
<dbReference type="GO" id="GO:0006511">
    <property type="term" value="P:ubiquitin-dependent protein catabolic process"/>
    <property type="evidence" value="ECO:0007669"/>
    <property type="project" value="TreeGrafter"/>
</dbReference>
<dbReference type="FunFam" id="3.30.2160.10:FF:000002">
    <property type="entry name" value="Putative Ubiquitin-protein ligase E3C"/>
    <property type="match status" value="1"/>
</dbReference>
<evidence type="ECO:0000256" key="10">
    <source>
        <dbReference type="PROSITE-ProRule" id="PRU00104"/>
    </source>
</evidence>
<dbReference type="GO" id="GO:0061630">
    <property type="term" value="F:ubiquitin protein ligase activity"/>
    <property type="evidence" value="ECO:0007669"/>
    <property type="project" value="UniProtKB-EC"/>
</dbReference>
<evidence type="ECO:0000256" key="2">
    <source>
        <dbReference type="ARBA" id="ARBA00004906"/>
    </source>
</evidence>
<comment type="subcellular location">
    <subcellularLocation>
        <location evidence="7">Postsynaptic density</location>
    </subcellularLocation>
</comment>
<keyword evidence="5 10" id="KW-0833">Ubl conjugation pathway</keyword>
<dbReference type="CDD" id="cd00078">
    <property type="entry name" value="HECTc"/>
    <property type="match status" value="1"/>
</dbReference>
<keyword evidence="4" id="KW-0808">Transferase</keyword>
<dbReference type="PANTHER" id="PTHR45700:SF3">
    <property type="entry name" value="UBIQUITIN-PROTEIN LIGASE E3B"/>
    <property type="match status" value="1"/>
</dbReference>
<dbReference type="InterPro" id="IPR044611">
    <property type="entry name" value="E3A/B/C-like"/>
</dbReference>
<dbReference type="GO" id="GO:0014069">
    <property type="term" value="C:postsynaptic density"/>
    <property type="evidence" value="ECO:0007669"/>
    <property type="project" value="UniProtKB-SubCell"/>
</dbReference>
<comment type="catalytic activity">
    <reaction evidence="1">
        <text>S-ubiquitinyl-[E2 ubiquitin-conjugating enzyme]-L-cysteine + [acceptor protein]-L-lysine = [E2 ubiquitin-conjugating enzyme]-L-cysteine + N(6)-ubiquitinyl-[acceptor protein]-L-lysine.</text>
        <dbReference type="EC" id="2.3.2.26"/>
    </reaction>
</comment>
<dbReference type="InterPro" id="IPR000569">
    <property type="entry name" value="HECT_dom"/>
</dbReference>
<dbReference type="GO" id="GO:0000209">
    <property type="term" value="P:protein polyubiquitination"/>
    <property type="evidence" value="ECO:0007669"/>
    <property type="project" value="InterPro"/>
</dbReference>
<evidence type="ECO:0000313" key="12">
    <source>
        <dbReference type="EMBL" id="CAG7636523.1"/>
    </source>
</evidence>
<comment type="caution">
    <text evidence="12">The sequence shown here is derived from an EMBL/GenBank/DDBJ whole genome shotgun (WGS) entry which is preliminary data.</text>
</comment>